<comment type="caution">
    <text evidence="2">The sequence shown here is derived from an EMBL/GenBank/DDBJ whole genome shotgun (WGS) entry which is preliminary data.</text>
</comment>
<evidence type="ECO:0000259" key="1">
    <source>
        <dbReference type="PROSITE" id="PS51186"/>
    </source>
</evidence>
<dbReference type="RefSeq" id="WP_147985256.1">
    <property type="nucleotide sequence ID" value="NZ_RDBM01000037.1"/>
</dbReference>
<dbReference type="AlphaFoldDB" id="A0A652KLF2"/>
<dbReference type="Pfam" id="PF13302">
    <property type="entry name" value="Acetyltransf_3"/>
    <property type="match status" value="1"/>
</dbReference>
<proteinExistence type="predicted"/>
<dbReference type="CDD" id="cd04301">
    <property type="entry name" value="NAT_SF"/>
    <property type="match status" value="1"/>
</dbReference>
<dbReference type="InterPro" id="IPR000182">
    <property type="entry name" value="GNAT_dom"/>
</dbReference>
<dbReference type="SUPFAM" id="SSF55729">
    <property type="entry name" value="Acyl-CoA N-acyltransferases (Nat)"/>
    <property type="match status" value="1"/>
</dbReference>
<sequence length="193" mass="21357">MAQPLTVPSMTAGADFVLRPWEMSDLPLVREAAQDDYIPLVTTIPSPYSDEAAEAYVRRQWERAARGEGYPFAIARTRDRRPVGSIGLWLTDVAQGRATLGYWMTAPVRGQGVAGAALRTVTTWALHELRIPRVQLLVEPCNTASVRTAESAGYRREGLMRGWQEIGGRRRDMLMYAQLNGDRPSGDRAPTGA</sequence>
<dbReference type="EMBL" id="RDBM01000037">
    <property type="protein sequence ID" value="TXS24539.1"/>
    <property type="molecule type" value="Genomic_DNA"/>
</dbReference>
<dbReference type="Gene3D" id="3.40.630.30">
    <property type="match status" value="1"/>
</dbReference>
<dbReference type="InterPro" id="IPR016181">
    <property type="entry name" value="Acyl_CoA_acyltransferase"/>
</dbReference>
<dbReference type="PANTHER" id="PTHR43441">
    <property type="entry name" value="RIBOSOMAL-PROTEIN-SERINE ACETYLTRANSFERASE"/>
    <property type="match status" value="1"/>
</dbReference>
<keyword evidence="2" id="KW-0808">Transferase</keyword>
<dbReference type="PANTHER" id="PTHR43441:SF10">
    <property type="entry name" value="ACETYLTRANSFERASE"/>
    <property type="match status" value="1"/>
</dbReference>
<accession>A0A652KLF2</accession>
<organism evidence="2">
    <name type="scientific">Streptomyces sp. gb1(2016)</name>
    <dbReference type="NCBI Taxonomy" id="1828321"/>
    <lineage>
        <taxon>Bacteria</taxon>
        <taxon>Bacillati</taxon>
        <taxon>Actinomycetota</taxon>
        <taxon>Actinomycetes</taxon>
        <taxon>Kitasatosporales</taxon>
        <taxon>Streptomycetaceae</taxon>
        <taxon>Streptomyces</taxon>
    </lineage>
</organism>
<dbReference type="GO" id="GO:1990189">
    <property type="term" value="F:protein N-terminal-serine acetyltransferase activity"/>
    <property type="evidence" value="ECO:0007669"/>
    <property type="project" value="TreeGrafter"/>
</dbReference>
<dbReference type="InterPro" id="IPR051908">
    <property type="entry name" value="Ribosomal_N-acetyltransferase"/>
</dbReference>
<dbReference type="GO" id="GO:0008999">
    <property type="term" value="F:protein-N-terminal-alanine acetyltransferase activity"/>
    <property type="evidence" value="ECO:0007669"/>
    <property type="project" value="TreeGrafter"/>
</dbReference>
<reference evidence="2" key="1">
    <citation type="submission" date="2018-10" db="EMBL/GenBank/DDBJ databases">
        <authorList>
            <person name="Hariharan J."/>
            <person name="Choudoir M.J."/>
            <person name="Diebold P."/>
            <person name="Panke-Buisse K."/>
            <person name="Campbell A.N."/>
            <person name="Buckley D.H."/>
        </authorList>
    </citation>
    <scope>NUCLEOTIDE SEQUENCE</scope>
    <source>
        <strain evidence="2">Gb1</strain>
    </source>
</reference>
<feature type="domain" description="N-acetyltransferase" evidence="1">
    <location>
        <begin position="16"/>
        <end position="180"/>
    </location>
</feature>
<protein>
    <submittedName>
        <fullName evidence="2">N-acetyltransferase</fullName>
    </submittedName>
</protein>
<dbReference type="PROSITE" id="PS51186">
    <property type="entry name" value="GNAT"/>
    <property type="match status" value="1"/>
</dbReference>
<evidence type="ECO:0000313" key="2">
    <source>
        <dbReference type="EMBL" id="TXS24539.1"/>
    </source>
</evidence>
<dbReference type="GO" id="GO:0005737">
    <property type="term" value="C:cytoplasm"/>
    <property type="evidence" value="ECO:0007669"/>
    <property type="project" value="TreeGrafter"/>
</dbReference>
<gene>
    <name evidence="2" type="ORF">EAO74_29425</name>
</gene>
<name>A0A652KLF2_9ACTN</name>